<dbReference type="Pfam" id="PF00512">
    <property type="entry name" value="HisKA"/>
    <property type="match status" value="1"/>
</dbReference>
<comment type="caution">
    <text evidence="7">The sequence shown here is derived from an EMBL/GenBank/DDBJ whole genome shotgun (WGS) entry which is preliminary data.</text>
</comment>
<dbReference type="PANTHER" id="PTHR43547">
    <property type="entry name" value="TWO-COMPONENT HISTIDINE KINASE"/>
    <property type="match status" value="1"/>
</dbReference>
<dbReference type="Gene3D" id="3.30.565.10">
    <property type="entry name" value="Histidine kinase-like ATPase, C-terminal domain"/>
    <property type="match status" value="1"/>
</dbReference>
<reference evidence="7 8" key="1">
    <citation type="journal article" date="2019" name="Int. J. Syst. Evol. Microbiol.">
        <title>The Global Catalogue of Microorganisms (GCM) 10K type strain sequencing project: providing services to taxonomists for standard genome sequencing and annotation.</title>
        <authorList>
            <consortium name="The Broad Institute Genomics Platform"/>
            <consortium name="The Broad Institute Genome Sequencing Center for Infectious Disease"/>
            <person name="Wu L."/>
            <person name="Ma J."/>
        </authorList>
    </citation>
    <scope>NUCLEOTIDE SEQUENCE [LARGE SCALE GENOMIC DNA]</scope>
    <source>
        <strain evidence="7 8">JCM 1407</strain>
    </source>
</reference>
<protein>
    <recommendedName>
        <fullName evidence="2">histidine kinase</fullName>
        <ecNumber evidence="2">2.7.13.3</ecNumber>
    </recommendedName>
</protein>
<name>A0ABN1JIJ2_9CLOT</name>
<dbReference type="InterPro" id="IPR004358">
    <property type="entry name" value="Sig_transdc_His_kin-like_C"/>
</dbReference>
<dbReference type="PANTHER" id="PTHR43547:SF2">
    <property type="entry name" value="HYBRID SIGNAL TRANSDUCTION HISTIDINE KINASE C"/>
    <property type="match status" value="1"/>
</dbReference>
<keyword evidence="8" id="KW-1185">Reference proteome</keyword>
<evidence type="ECO:0000313" key="7">
    <source>
        <dbReference type="EMBL" id="GAA0740533.1"/>
    </source>
</evidence>
<feature type="domain" description="Histidine kinase" evidence="6">
    <location>
        <begin position="174"/>
        <end position="396"/>
    </location>
</feature>
<evidence type="ECO:0000256" key="2">
    <source>
        <dbReference type="ARBA" id="ARBA00012438"/>
    </source>
</evidence>
<keyword evidence="4" id="KW-0418">Kinase</keyword>
<comment type="catalytic activity">
    <reaction evidence="1">
        <text>ATP + protein L-histidine = ADP + protein N-phospho-L-histidine.</text>
        <dbReference type="EC" id="2.7.13.3"/>
    </reaction>
</comment>
<evidence type="ECO:0000259" key="6">
    <source>
        <dbReference type="PROSITE" id="PS50109"/>
    </source>
</evidence>
<dbReference type="EMBL" id="BAAACG010000009">
    <property type="protein sequence ID" value="GAA0740533.1"/>
    <property type="molecule type" value="Genomic_DNA"/>
</dbReference>
<dbReference type="InterPro" id="IPR003594">
    <property type="entry name" value="HATPase_dom"/>
</dbReference>
<accession>A0ABN1JIJ2</accession>
<evidence type="ECO:0000256" key="1">
    <source>
        <dbReference type="ARBA" id="ARBA00000085"/>
    </source>
</evidence>
<gene>
    <name evidence="7" type="ORF">GCM10008906_20630</name>
</gene>
<proteinExistence type="predicted"/>
<evidence type="ECO:0000256" key="4">
    <source>
        <dbReference type="ARBA" id="ARBA00022777"/>
    </source>
</evidence>
<dbReference type="SUPFAM" id="SSF47384">
    <property type="entry name" value="Homodimeric domain of signal transducing histidine kinase"/>
    <property type="match status" value="1"/>
</dbReference>
<evidence type="ECO:0000313" key="8">
    <source>
        <dbReference type="Proteomes" id="UP001501510"/>
    </source>
</evidence>
<dbReference type="InterPro" id="IPR036097">
    <property type="entry name" value="HisK_dim/P_sf"/>
</dbReference>
<keyword evidence="4" id="KW-0808">Transferase</keyword>
<evidence type="ECO:0000256" key="5">
    <source>
        <dbReference type="ARBA" id="ARBA00023012"/>
    </source>
</evidence>
<dbReference type="Gene3D" id="3.30.450.20">
    <property type="entry name" value="PAS domain"/>
    <property type="match status" value="1"/>
</dbReference>
<keyword evidence="3" id="KW-0597">Phosphoprotein</keyword>
<dbReference type="InterPro" id="IPR003661">
    <property type="entry name" value="HisK_dim/P_dom"/>
</dbReference>
<dbReference type="Gene3D" id="1.10.287.130">
    <property type="match status" value="1"/>
</dbReference>
<dbReference type="InterPro" id="IPR036890">
    <property type="entry name" value="HATPase_C_sf"/>
</dbReference>
<dbReference type="Proteomes" id="UP001501510">
    <property type="component" value="Unassembled WGS sequence"/>
</dbReference>
<dbReference type="RefSeq" id="WP_343761408.1">
    <property type="nucleotide sequence ID" value="NZ_BAAACG010000009.1"/>
</dbReference>
<keyword evidence="5" id="KW-0902">Two-component regulatory system</keyword>
<dbReference type="Pfam" id="PF02518">
    <property type="entry name" value="HATPase_c"/>
    <property type="match status" value="1"/>
</dbReference>
<dbReference type="EC" id="2.7.13.3" evidence="2"/>
<dbReference type="PROSITE" id="PS50109">
    <property type="entry name" value="HIS_KIN"/>
    <property type="match status" value="1"/>
</dbReference>
<dbReference type="CDD" id="cd00082">
    <property type="entry name" value="HisKA"/>
    <property type="match status" value="1"/>
</dbReference>
<dbReference type="SMART" id="SM00387">
    <property type="entry name" value="HATPase_c"/>
    <property type="match status" value="1"/>
</dbReference>
<dbReference type="InterPro" id="IPR005467">
    <property type="entry name" value="His_kinase_dom"/>
</dbReference>
<sequence length="423" mass="49067">MKRPRYNNLHMAEERKANDYEDNEKKDNLYELFCNNKNILDILSDAIIIYEDDKLKFINKKGLDILGVEKILDIEKNYITDIISMDNKKLHVLYERINLLKKGKNLDSNIYKIINEYNELFYFEVKGIYIKKKKKNVLIVVAKDITESKELKEKVSKLNEKISCNVEKTDILSDITHELRTPINIILSTIQLIDSYNNNQNYNISNFKKYTNIISQNCYRLVRLTNNIIDSSRIDKGFLNINIENYDIVKIVEDITLSIVPYTESKNIELIFDTNIEEKIMAFDAEKIERVMLNLLSNAVKFTPSNGKIYVNIYNRNNNLDISVKDTGIGISEDKKNEIFKKFKQGKLCNNGDYNEGSGIGLSLVKSIVEAHEGSVQVFSKENEGSEFVVTLPIKTLEKSYSSLYQKRNINHIVNIEFSDLKV</sequence>
<evidence type="ECO:0000256" key="3">
    <source>
        <dbReference type="ARBA" id="ARBA00022553"/>
    </source>
</evidence>
<dbReference type="SMART" id="SM00388">
    <property type="entry name" value="HisKA"/>
    <property type="match status" value="1"/>
</dbReference>
<organism evidence="7 8">
    <name type="scientific">Clostridium oceanicum</name>
    <dbReference type="NCBI Taxonomy" id="1543"/>
    <lineage>
        <taxon>Bacteria</taxon>
        <taxon>Bacillati</taxon>
        <taxon>Bacillota</taxon>
        <taxon>Clostridia</taxon>
        <taxon>Eubacteriales</taxon>
        <taxon>Clostridiaceae</taxon>
        <taxon>Clostridium</taxon>
    </lineage>
</organism>
<dbReference type="PRINTS" id="PR00344">
    <property type="entry name" value="BCTRLSENSOR"/>
</dbReference>
<dbReference type="SUPFAM" id="SSF55874">
    <property type="entry name" value="ATPase domain of HSP90 chaperone/DNA topoisomerase II/histidine kinase"/>
    <property type="match status" value="1"/>
</dbReference>